<evidence type="ECO:0000256" key="18">
    <source>
        <dbReference type="ARBA" id="ARBA00023136"/>
    </source>
</evidence>
<dbReference type="EC" id="2.7.13.3" evidence="5"/>
<dbReference type="Gene3D" id="1.20.5.1930">
    <property type="match status" value="1"/>
</dbReference>
<dbReference type="CDD" id="cd16917">
    <property type="entry name" value="HATPase_UhpB-NarQ-NarX-like"/>
    <property type="match status" value="1"/>
</dbReference>
<dbReference type="GO" id="GO:0046872">
    <property type="term" value="F:metal ion binding"/>
    <property type="evidence" value="ECO:0007669"/>
    <property type="project" value="UniProtKB-KW"/>
</dbReference>
<keyword evidence="11 21" id="KW-0812">Transmembrane</keyword>
<evidence type="ECO:0000256" key="6">
    <source>
        <dbReference type="ARBA" id="ARBA00017322"/>
    </source>
</evidence>
<dbReference type="RefSeq" id="WP_129476616.1">
    <property type="nucleotide sequence ID" value="NZ_SDWS01000006.1"/>
</dbReference>
<dbReference type="Gene3D" id="3.30.565.10">
    <property type="entry name" value="Histidine kinase-like ATPase, C-terminal domain"/>
    <property type="match status" value="1"/>
</dbReference>
<evidence type="ECO:0000313" key="23">
    <source>
        <dbReference type="EMBL" id="RYB89612.1"/>
    </source>
</evidence>
<dbReference type="PROSITE" id="PS50109">
    <property type="entry name" value="HIS_KIN"/>
    <property type="match status" value="1"/>
</dbReference>
<evidence type="ECO:0000256" key="1">
    <source>
        <dbReference type="ARBA" id="ARBA00000085"/>
    </source>
</evidence>
<dbReference type="AlphaFoldDB" id="A0A4V1RJQ6"/>
<evidence type="ECO:0000256" key="10">
    <source>
        <dbReference type="ARBA" id="ARBA00022679"/>
    </source>
</evidence>
<keyword evidence="9" id="KW-0963">Cytoplasm</keyword>
<evidence type="ECO:0000256" key="14">
    <source>
        <dbReference type="ARBA" id="ARBA00022989"/>
    </source>
</evidence>
<keyword evidence="12" id="KW-0479">Metal-binding</keyword>
<dbReference type="SMART" id="SM00387">
    <property type="entry name" value="HATPase_c"/>
    <property type="match status" value="1"/>
</dbReference>
<evidence type="ECO:0000256" key="9">
    <source>
        <dbReference type="ARBA" id="ARBA00022490"/>
    </source>
</evidence>
<dbReference type="SUPFAM" id="SSF55874">
    <property type="entry name" value="ATPase domain of HSP90 chaperone/DNA topoisomerase II/histidine kinase"/>
    <property type="match status" value="1"/>
</dbReference>
<comment type="subcellular location">
    <subcellularLocation>
        <location evidence="4">Cell membrane</location>
        <topology evidence="4">Multi-pass membrane protein</topology>
    </subcellularLocation>
    <subcellularLocation>
        <location evidence="3">Cytoplasm</location>
    </subcellularLocation>
</comment>
<dbReference type="InterPro" id="IPR050482">
    <property type="entry name" value="Sensor_HK_TwoCompSys"/>
</dbReference>
<protein>
    <recommendedName>
        <fullName evidence="6">Oxygen sensor histidine kinase NreB</fullName>
        <ecNumber evidence="5">2.7.13.3</ecNumber>
    </recommendedName>
    <alternativeName>
        <fullName evidence="20">Nitrogen regulation protein B</fullName>
    </alternativeName>
</protein>
<feature type="transmembrane region" description="Helical" evidence="21">
    <location>
        <begin position="185"/>
        <end position="208"/>
    </location>
</feature>
<keyword evidence="7" id="KW-1003">Cell membrane</keyword>
<keyword evidence="15" id="KW-0408">Iron</keyword>
<evidence type="ECO:0000256" key="19">
    <source>
        <dbReference type="ARBA" id="ARBA00024827"/>
    </source>
</evidence>
<comment type="catalytic activity">
    <reaction evidence="1">
        <text>ATP + protein L-histidine = ADP + protein N-phospho-L-histidine.</text>
        <dbReference type="EC" id="2.7.13.3"/>
    </reaction>
</comment>
<dbReference type="Proteomes" id="UP000291838">
    <property type="component" value="Unassembled WGS sequence"/>
</dbReference>
<proteinExistence type="predicted"/>
<dbReference type="GO" id="GO:0005737">
    <property type="term" value="C:cytoplasm"/>
    <property type="evidence" value="ECO:0007669"/>
    <property type="project" value="UniProtKB-SubCell"/>
</dbReference>
<name>A0A4V1RJQ6_9ACTN</name>
<evidence type="ECO:0000256" key="4">
    <source>
        <dbReference type="ARBA" id="ARBA00004651"/>
    </source>
</evidence>
<dbReference type="GO" id="GO:0005886">
    <property type="term" value="C:plasma membrane"/>
    <property type="evidence" value="ECO:0007669"/>
    <property type="project" value="UniProtKB-SubCell"/>
</dbReference>
<evidence type="ECO:0000313" key="24">
    <source>
        <dbReference type="Proteomes" id="UP000291838"/>
    </source>
</evidence>
<dbReference type="Pfam" id="PF02518">
    <property type="entry name" value="HATPase_c"/>
    <property type="match status" value="1"/>
</dbReference>
<keyword evidence="16" id="KW-0902">Two-component regulatory system</keyword>
<keyword evidence="24" id="KW-1185">Reference proteome</keyword>
<evidence type="ECO:0000256" key="20">
    <source>
        <dbReference type="ARBA" id="ARBA00030800"/>
    </source>
</evidence>
<evidence type="ECO:0000256" key="11">
    <source>
        <dbReference type="ARBA" id="ARBA00022692"/>
    </source>
</evidence>
<evidence type="ECO:0000256" key="13">
    <source>
        <dbReference type="ARBA" id="ARBA00022777"/>
    </source>
</evidence>
<feature type="domain" description="Histidine kinase" evidence="22">
    <location>
        <begin position="239"/>
        <end position="425"/>
    </location>
</feature>
<dbReference type="GO" id="GO:0046983">
    <property type="term" value="F:protein dimerization activity"/>
    <property type="evidence" value="ECO:0007669"/>
    <property type="project" value="InterPro"/>
</dbReference>
<comment type="cofactor">
    <cofactor evidence="2">
        <name>[4Fe-4S] cluster</name>
        <dbReference type="ChEBI" id="CHEBI:49883"/>
    </cofactor>
</comment>
<dbReference type="PANTHER" id="PTHR24421">
    <property type="entry name" value="NITRATE/NITRITE SENSOR PROTEIN NARX-RELATED"/>
    <property type="match status" value="1"/>
</dbReference>
<evidence type="ECO:0000256" key="15">
    <source>
        <dbReference type="ARBA" id="ARBA00023004"/>
    </source>
</evidence>
<dbReference type="PRINTS" id="PR00344">
    <property type="entry name" value="BCTRLSENSOR"/>
</dbReference>
<reference evidence="23 24" key="1">
    <citation type="submission" date="2019-01" db="EMBL/GenBank/DDBJ databases">
        <title>Novel species of Nocardioides.</title>
        <authorList>
            <person name="Liu Q."/>
            <person name="Xin Y.-H."/>
        </authorList>
    </citation>
    <scope>NUCLEOTIDE SEQUENCE [LARGE SCALE GENOMIC DNA]</scope>
    <source>
        <strain evidence="23 24">HLT3-15</strain>
    </source>
</reference>
<dbReference type="PANTHER" id="PTHR24421:SF37">
    <property type="entry name" value="SENSOR HISTIDINE KINASE NARS"/>
    <property type="match status" value="1"/>
</dbReference>
<keyword evidence="14 21" id="KW-1133">Transmembrane helix</keyword>
<keyword evidence="10" id="KW-0808">Transferase</keyword>
<accession>A0A4V1RJQ6</accession>
<dbReference type="InterPro" id="IPR004358">
    <property type="entry name" value="Sig_transdc_His_kin-like_C"/>
</dbReference>
<evidence type="ECO:0000259" key="22">
    <source>
        <dbReference type="PROSITE" id="PS50109"/>
    </source>
</evidence>
<dbReference type="EMBL" id="SDWS01000006">
    <property type="protein sequence ID" value="RYB89612.1"/>
    <property type="molecule type" value="Genomic_DNA"/>
</dbReference>
<dbReference type="GO" id="GO:0000155">
    <property type="term" value="F:phosphorelay sensor kinase activity"/>
    <property type="evidence" value="ECO:0007669"/>
    <property type="project" value="InterPro"/>
</dbReference>
<dbReference type="InterPro" id="IPR005467">
    <property type="entry name" value="His_kinase_dom"/>
</dbReference>
<dbReference type="Pfam" id="PF07730">
    <property type="entry name" value="HisKA_3"/>
    <property type="match status" value="1"/>
</dbReference>
<keyword evidence="18 21" id="KW-0472">Membrane</keyword>
<dbReference type="GO" id="GO:0051539">
    <property type="term" value="F:4 iron, 4 sulfur cluster binding"/>
    <property type="evidence" value="ECO:0007669"/>
    <property type="project" value="UniProtKB-KW"/>
</dbReference>
<dbReference type="OrthoDB" id="144293at2"/>
<keyword evidence="8" id="KW-0004">4Fe-4S</keyword>
<evidence type="ECO:0000256" key="8">
    <source>
        <dbReference type="ARBA" id="ARBA00022485"/>
    </source>
</evidence>
<organism evidence="23 24">
    <name type="scientific">Nocardioides glacieisoli</name>
    <dbReference type="NCBI Taxonomy" id="1168730"/>
    <lineage>
        <taxon>Bacteria</taxon>
        <taxon>Bacillati</taxon>
        <taxon>Actinomycetota</taxon>
        <taxon>Actinomycetes</taxon>
        <taxon>Propionibacteriales</taxon>
        <taxon>Nocardioidaceae</taxon>
        <taxon>Nocardioides</taxon>
    </lineage>
</organism>
<gene>
    <name evidence="23" type="ORF">EUA06_13445</name>
</gene>
<dbReference type="InterPro" id="IPR036890">
    <property type="entry name" value="HATPase_C_sf"/>
</dbReference>
<dbReference type="InterPro" id="IPR011712">
    <property type="entry name" value="Sig_transdc_His_kin_sub3_dim/P"/>
</dbReference>
<evidence type="ECO:0000256" key="7">
    <source>
        <dbReference type="ARBA" id="ARBA00022475"/>
    </source>
</evidence>
<evidence type="ECO:0000256" key="16">
    <source>
        <dbReference type="ARBA" id="ARBA00023012"/>
    </source>
</evidence>
<keyword evidence="13 23" id="KW-0418">Kinase</keyword>
<evidence type="ECO:0000256" key="3">
    <source>
        <dbReference type="ARBA" id="ARBA00004496"/>
    </source>
</evidence>
<dbReference type="InterPro" id="IPR003594">
    <property type="entry name" value="HATPase_dom"/>
</dbReference>
<comment type="caution">
    <text evidence="23">The sequence shown here is derived from an EMBL/GenBank/DDBJ whole genome shotgun (WGS) entry which is preliminary data.</text>
</comment>
<sequence>MRWLTNPVAQFLATGFVTLLVVVLVTGALSRDAADEEAVADARALTQVLGRSVAQPAIPEGLVDGDAAAIDRLDRTVLDRLLVGDVRRIKIWAADGTILYSDRTELIGAAYPLGDDELEVIEDGGTDAEISDLTRPENRYERALGGDLLEVYTRVWSPEREPLLFEAYFTADELGEQRAAVLDRFLPITIGALAALVLLTTPLMLLLTRRLSRAARERERLLESAVRASDAERLRIARDLHDGVVQDLAGSSLALSTLAARSDAEMSTDLEEVGRSLRVSMRSLRSLLVEIYPPDLHTAGLAAAVQDLVAPLVGAGVRVDVDVSGDEDASGAAVALVWRLAQESVRNVARHARATRMSLTVRREDDHLVLEVVDDGIGFDPGATPADAHFGLRAAESLVREHRGTMEVESAPGSGTIVRVEVPLG</sequence>
<evidence type="ECO:0000256" key="5">
    <source>
        <dbReference type="ARBA" id="ARBA00012438"/>
    </source>
</evidence>
<evidence type="ECO:0000256" key="12">
    <source>
        <dbReference type="ARBA" id="ARBA00022723"/>
    </source>
</evidence>
<evidence type="ECO:0000256" key="21">
    <source>
        <dbReference type="SAM" id="Phobius"/>
    </source>
</evidence>
<evidence type="ECO:0000256" key="2">
    <source>
        <dbReference type="ARBA" id="ARBA00001966"/>
    </source>
</evidence>
<comment type="function">
    <text evidence="19">Member of the two-component regulatory system NreB/NreC involved in the control of dissimilatory nitrate/nitrite reduction in response to oxygen. NreB functions as a direct oxygen sensor histidine kinase which is autophosphorylated, in the absence of oxygen, probably at the conserved histidine residue, and transfers its phosphate group probably to a conserved aspartate residue of NreC. NreB/NreC activates the expression of the nitrate (narGHJI) and nitrite (nir) reductase operons, as well as the putative nitrate transporter gene narT.</text>
</comment>
<evidence type="ECO:0000256" key="17">
    <source>
        <dbReference type="ARBA" id="ARBA00023014"/>
    </source>
</evidence>
<keyword evidence="17" id="KW-0411">Iron-sulfur</keyword>